<organism evidence="3 4">
    <name type="scientific">Cyclostephanos tholiformis</name>
    <dbReference type="NCBI Taxonomy" id="382380"/>
    <lineage>
        <taxon>Eukaryota</taxon>
        <taxon>Sar</taxon>
        <taxon>Stramenopiles</taxon>
        <taxon>Ochrophyta</taxon>
        <taxon>Bacillariophyta</taxon>
        <taxon>Coscinodiscophyceae</taxon>
        <taxon>Thalassiosirophycidae</taxon>
        <taxon>Stephanodiscales</taxon>
        <taxon>Stephanodiscaceae</taxon>
        <taxon>Cyclostephanos</taxon>
    </lineage>
</organism>
<dbReference type="InterPro" id="IPR039683">
    <property type="entry name" value="Lsm12-like"/>
</dbReference>
<dbReference type="PANTHER" id="PTHR13542">
    <property type="entry name" value="LSM12 HOMOLOG"/>
    <property type="match status" value="1"/>
</dbReference>
<dbReference type="PROSITE" id="PS52001">
    <property type="entry name" value="AD"/>
    <property type="match status" value="1"/>
</dbReference>
<dbReference type="AlphaFoldDB" id="A0ABD3SG51"/>
<name>A0ABD3SG51_9STRA</name>
<gene>
    <name evidence="3" type="ORF">ACHAXA_010215</name>
</gene>
<proteinExistence type="predicted"/>
<comment type="caution">
    <text evidence="3">The sequence shown here is derived from an EMBL/GenBank/DDBJ whole genome shotgun (WGS) entry which is preliminary data.</text>
</comment>
<feature type="region of interest" description="Disordered" evidence="1">
    <location>
        <begin position="1"/>
        <end position="38"/>
    </location>
</feature>
<feature type="domain" description="AD" evidence="2">
    <location>
        <begin position="144"/>
        <end position="242"/>
    </location>
</feature>
<feature type="compositionally biased region" description="Gly residues" evidence="1">
    <location>
        <begin position="16"/>
        <end position="32"/>
    </location>
</feature>
<evidence type="ECO:0000259" key="2">
    <source>
        <dbReference type="PROSITE" id="PS52001"/>
    </source>
</evidence>
<dbReference type="EMBL" id="JALLPB020000037">
    <property type="protein sequence ID" value="KAL3823455.1"/>
    <property type="molecule type" value="Genomic_DNA"/>
</dbReference>
<accession>A0ABD3SG51</accession>
<dbReference type="InterPro" id="IPR047574">
    <property type="entry name" value="AD"/>
</dbReference>
<protein>
    <recommendedName>
        <fullName evidence="2">AD domain-containing protein</fullName>
    </recommendedName>
</protein>
<dbReference type="SMART" id="SM00995">
    <property type="entry name" value="AD"/>
    <property type="match status" value="1"/>
</dbReference>
<sequence length="242" mass="25738">MAESSSSRATPQSTMGGRGGGSSSQAMGGKGGSSSYATSHPLADTYPVNTLVELKLSPFGNIVRGLVYSTDEFSNTIVLKKALPHTTVSCEVTIVNATSVLTRKTIEYEIGGVGGGGAGGKMTEDDARKLAGVEDLNDLKLPLSNVGRKVMEERERRAIRLAEESFGHINQRASSEGQKIFDKLLKACNEVVWRGESIIVLKEIRVDPPYAPDNCSLINNVGGGLDLHSLERVKMIVSAAKS</sequence>
<dbReference type="InterPro" id="IPR019181">
    <property type="entry name" value="LSM12_ABD"/>
</dbReference>
<evidence type="ECO:0000313" key="4">
    <source>
        <dbReference type="Proteomes" id="UP001530377"/>
    </source>
</evidence>
<keyword evidence="4" id="KW-1185">Reference proteome</keyword>
<evidence type="ECO:0000313" key="3">
    <source>
        <dbReference type="EMBL" id="KAL3823455.1"/>
    </source>
</evidence>
<dbReference type="Pfam" id="PF09793">
    <property type="entry name" value="AD"/>
    <property type="match status" value="1"/>
</dbReference>
<reference evidence="3 4" key="1">
    <citation type="submission" date="2024-10" db="EMBL/GenBank/DDBJ databases">
        <title>Updated reference genomes for cyclostephanoid diatoms.</title>
        <authorList>
            <person name="Roberts W.R."/>
            <person name="Alverson A.J."/>
        </authorList>
    </citation>
    <scope>NUCLEOTIDE SEQUENCE [LARGE SCALE GENOMIC DNA]</scope>
    <source>
        <strain evidence="3 4">AJA228-03</strain>
    </source>
</reference>
<feature type="compositionally biased region" description="Polar residues" evidence="1">
    <location>
        <begin position="1"/>
        <end position="15"/>
    </location>
</feature>
<evidence type="ECO:0000256" key="1">
    <source>
        <dbReference type="SAM" id="MobiDB-lite"/>
    </source>
</evidence>
<dbReference type="Proteomes" id="UP001530377">
    <property type="component" value="Unassembled WGS sequence"/>
</dbReference>